<feature type="compositionally biased region" description="Basic residues" evidence="1">
    <location>
        <begin position="233"/>
        <end position="250"/>
    </location>
</feature>
<feature type="region of interest" description="Disordered" evidence="1">
    <location>
        <begin position="365"/>
        <end position="399"/>
    </location>
</feature>
<feature type="region of interest" description="Disordered" evidence="1">
    <location>
        <begin position="1"/>
        <end position="31"/>
    </location>
</feature>
<sequence>MSEERQKSDSDHCSQDKVEETPQPTSCDPHSEHAPHGDKRCCRGAQRCCCSPHCTCCRPSHPGETRRSEKTEEYAPYRKCVYCLPERNALREAELLKKQFAYQQKKKEQCEKQYGLLHYCGPNDTYHRNTSELLRSCKGNYYQNSAREELNLRRRELQDELKARRGEIMMLARMKEPLSRPAPESERRTYSTGGCKGVRSHHCGCHHGRISPPREWEGRRGCGGRRGRSEGRHPHRHGHHGHCSHGRRSPSPHSRCASWEGRHGCRPCGGRSRSPCSSEGRRPHHHHHHPFHPPPHHWGHPVPPFAHPHRHWGPERREETPLCPSCRHPLLKREASEVVKLLASNEHYKWCQCPACGFVAGRMPPSNEPTDSAPVEDNATEKKPDTTPKTSTSGLASPSFGRKVFITDDVYLNRRAQLFSSWEEAGMVEPLPRKRSPSAPLPEQTPKWKTVQEK</sequence>
<feature type="compositionally biased region" description="Basic and acidic residues" evidence="1">
    <location>
        <begin position="1"/>
        <end position="20"/>
    </location>
</feature>
<evidence type="ECO:0000256" key="1">
    <source>
        <dbReference type="SAM" id="MobiDB-lite"/>
    </source>
</evidence>
<feature type="region of interest" description="Disordered" evidence="1">
    <location>
        <begin position="214"/>
        <end position="302"/>
    </location>
</feature>
<organism evidence="2 3">
    <name type="scientific">Angomonas deanei</name>
    <dbReference type="NCBI Taxonomy" id="59799"/>
    <lineage>
        <taxon>Eukaryota</taxon>
        <taxon>Discoba</taxon>
        <taxon>Euglenozoa</taxon>
        <taxon>Kinetoplastea</taxon>
        <taxon>Metakinetoplastina</taxon>
        <taxon>Trypanosomatida</taxon>
        <taxon>Trypanosomatidae</taxon>
        <taxon>Strigomonadinae</taxon>
        <taxon>Angomonas</taxon>
    </lineage>
</organism>
<feature type="region of interest" description="Disordered" evidence="1">
    <location>
        <begin position="177"/>
        <end position="197"/>
    </location>
</feature>
<gene>
    <name evidence="2" type="ORF">ADEAN_000387400</name>
</gene>
<dbReference type="Proteomes" id="UP000515908">
    <property type="component" value="Chromosome 06"/>
</dbReference>
<keyword evidence="3" id="KW-1185">Reference proteome</keyword>
<feature type="compositionally biased region" description="Basic residues" evidence="1">
    <location>
        <begin position="282"/>
        <end position="299"/>
    </location>
</feature>
<dbReference type="VEuPathDB" id="TriTrypDB:ADEAN_000387400"/>
<reference evidence="2 3" key="1">
    <citation type="submission" date="2020-08" db="EMBL/GenBank/DDBJ databases">
        <authorList>
            <person name="Newling K."/>
            <person name="Davey J."/>
            <person name="Forrester S."/>
        </authorList>
    </citation>
    <scope>NUCLEOTIDE SEQUENCE [LARGE SCALE GENOMIC DNA]</scope>
    <source>
        <strain evidence="3">Crithidia deanei Carvalho (ATCC PRA-265)</strain>
    </source>
</reference>
<evidence type="ECO:0000313" key="2">
    <source>
        <dbReference type="EMBL" id="CAD2216412.1"/>
    </source>
</evidence>
<proteinExistence type="predicted"/>
<feature type="region of interest" description="Disordered" evidence="1">
    <location>
        <begin position="423"/>
        <end position="454"/>
    </location>
</feature>
<dbReference type="EMBL" id="LR877150">
    <property type="protein sequence ID" value="CAD2216412.1"/>
    <property type="molecule type" value="Genomic_DNA"/>
</dbReference>
<name>A0A7G2CE36_9TRYP</name>
<accession>A0A7G2CE36</accession>
<protein>
    <submittedName>
        <fullName evidence="2">Uncharacterized protein</fullName>
    </submittedName>
</protein>
<dbReference type="AlphaFoldDB" id="A0A7G2CE36"/>
<evidence type="ECO:0000313" key="3">
    <source>
        <dbReference type="Proteomes" id="UP000515908"/>
    </source>
</evidence>
<feature type="compositionally biased region" description="Basic and acidic residues" evidence="1">
    <location>
        <begin position="177"/>
        <end position="189"/>
    </location>
</feature>